<keyword evidence="1" id="KW-0175">Coiled coil</keyword>
<evidence type="ECO:0000256" key="2">
    <source>
        <dbReference type="SAM" id="SignalP"/>
    </source>
</evidence>
<keyword evidence="4" id="KW-1185">Reference proteome</keyword>
<accession>A0ABR7N573</accession>
<organism evidence="3 4">
    <name type="scientific">Jingyaoa shaoxingensis</name>
    <dbReference type="NCBI Taxonomy" id="2763671"/>
    <lineage>
        <taxon>Bacteria</taxon>
        <taxon>Bacillati</taxon>
        <taxon>Bacillota</taxon>
        <taxon>Clostridia</taxon>
        <taxon>Lachnospirales</taxon>
        <taxon>Lachnospiraceae</taxon>
        <taxon>Jingyaoa</taxon>
    </lineage>
</organism>
<keyword evidence="2" id="KW-0732">Signal</keyword>
<dbReference type="EMBL" id="JACRSZ010000001">
    <property type="protein sequence ID" value="MBC8571521.1"/>
    <property type="molecule type" value="Genomic_DNA"/>
</dbReference>
<gene>
    <name evidence="3" type="ORF">H8716_00215</name>
</gene>
<reference evidence="3 4" key="1">
    <citation type="submission" date="2020-08" db="EMBL/GenBank/DDBJ databases">
        <title>Genome public.</title>
        <authorList>
            <person name="Liu C."/>
            <person name="Sun Q."/>
        </authorList>
    </citation>
    <scope>NUCLEOTIDE SEQUENCE [LARGE SCALE GENOMIC DNA]</scope>
    <source>
        <strain evidence="3 4">NSJ-46</strain>
    </source>
</reference>
<evidence type="ECO:0008006" key="5">
    <source>
        <dbReference type="Google" id="ProtNLM"/>
    </source>
</evidence>
<dbReference type="Proteomes" id="UP000657421">
    <property type="component" value="Unassembled WGS sequence"/>
</dbReference>
<evidence type="ECO:0000313" key="4">
    <source>
        <dbReference type="Proteomes" id="UP000657421"/>
    </source>
</evidence>
<proteinExistence type="predicted"/>
<evidence type="ECO:0000256" key="1">
    <source>
        <dbReference type="SAM" id="Coils"/>
    </source>
</evidence>
<dbReference type="PROSITE" id="PS51257">
    <property type="entry name" value="PROKAR_LIPOPROTEIN"/>
    <property type="match status" value="1"/>
</dbReference>
<protein>
    <recommendedName>
        <fullName evidence="5">NodB homology domain-containing protein</fullName>
    </recommendedName>
</protein>
<dbReference type="RefSeq" id="WP_249306299.1">
    <property type="nucleotide sequence ID" value="NZ_JACRSZ010000001.1"/>
</dbReference>
<name>A0ABR7N573_9FIRM</name>
<feature type="signal peptide" evidence="2">
    <location>
        <begin position="1"/>
        <end position="21"/>
    </location>
</feature>
<feature type="coiled-coil region" evidence="1">
    <location>
        <begin position="51"/>
        <end position="82"/>
    </location>
</feature>
<evidence type="ECO:0000313" key="3">
    <source>
        <dbReference type="EMBL" id="MBC8571521.1"/>
    </source>
</evidence>
<sequence length="433" mass="48900">MKKKISTLILCLLTVSLGLTGCTRTQMNEQIAESIGTLGMYENNEPVETPKMKAEKEIQEAKQEEEDNVSEHLDKAQRLAASYDYTNALAELSLINEEYQDDERVISAKVEYQRLQGMMITYGGDFTHFSVKSLIADKDRAFGDADMAYYYNNWSLTIDEFEQILQSLYEKNYILMSVYDLVVEVENEDGTISFALNTPTVPAGKTPIIFSFAEANYYSDTNYGAYSDKIVLADDGSVQNEYVDEQGNTLVGAYDVIPVLDQFVEEHPDFSLRGAKGIISLTGYEGVFGYNISTDAEEIKAIADSLKEDGWLIACNGYSNLMMESEMDSNDLQEDLDDWQSKVAALVGDTDLLFYPFGDSVSAGSYKQGQLFDAGYRFFFNLWATADYLEVNSDYVIQSRRVLDGYDLYYYGEDMTDFFDAKEILDPARPPFE</sequence>
<feature type="chain" id="PRO_5046815938" description="NodB homology domain-containing protein" evidence="2">
    <location>
        <begin position="22"/>
        <end position="433"/>
    </location>
</feature>
<dbReference type="Gene3D" id="3.20.20.370">
    <property type="entry name" value="Glycoside hydrolase/deacetylase"/>
    <property type="match status" value="1"/>
</dbReference>
<comment type="caution">
    <text evidence="3">The sequence shown here is derived from an EMBL/GenBank/DDBJ whole genome shotgun (WGS) entry which is preliminary data.</text>
</comment>